<dbReference type="HAMAP" id="MF_01270">
    <property type="entry name" value="AnhMurNAc_kinase"/>
    <property type="match status" value="1"/>
</dbReference>
<dbReference type="InterPro" id="IPR043129">
    <property type="entry name" value="ATPase_NBD"/>
</dbReference>
<gene>
    <name evidence="1" type="primary">anmK</name>
    <name evidence="2" type="ORF">SNE35_01355</name>
</gene>
<keyword evidence="1 2" id="KW-0808">Transferase</keyword>
<dbReference type="RefSeq" id="WP_320420968.1">
    <property type="nucleotide sequence ID" value="NZ_JAXCLA010000001.1"/>
</dbReference>
<name>A0ABU5DA68_9BURK</name>
<protein>
    <recommendedName>
        <fullName evidence="1">Anhydro-N-acetylmuramic acid kinase</fullName>
        <ecNumber evidence="1">2.7.1.170</ecNumber>
    </recommendedName>
    <alternativeName>
        <fullName evidence="1">AnhMurNAc kinase</fullName>
    </alternativeName>
</protein>
<dbReference type="Pfam" id="PF03702">
    <property type="entry name" value="AnmK"/>
    <property type="match status" value="1"/>
</dbReference>
<reference evidence="2 3" key="1">
    <citation type="submission" date="2023-11" db="EMBL/GenBank/DDBJ databases">
        <title>Paucibacter sp. nov., isolated from fresh soil in Korea.</title>
        <authorList>
            <person name="Le N.T.T."/>
        </authorList>
    </citation>
    <scope>NUCLEOTIDE SEQUENCE [LARGE SCALE GENOMIC DNA]</scope>
    <source>
        <strain evidence="2 3">R3-3</strain>
    </source>
</reference>
<dbReference type="EC" id="2.7.1.170" evidence="1"/>
<comment type="catalytic activity">
    <reaction evidence="1">
        <text>1,6-anhydro-N-acetyl-beta-muramate + ATP + H2O = N-acetyl-D-muramate 6-phosphate + ADP + H(+)</text>
        <dbReference type="Rhea" id="RHEA:24952"/>
        <dbReference type="ChEBI" id="CHEBI:15377"/>
        <dbReference type="ChEBI" id="CHEBI:15378"/>
        <dbReference type="ChEBI" id="CHEBI:30616"/>
        <dbReference type="ChEBI" id="CHEBI:58690"/>
        <dbReference type="ChEBI" id="CHEBI:58722"/>
        <dbReference type="ChEBI" id="CHEBI:456216"/>
        <dbReference type="EC" id="2.7.1.170"/>
    </reaction>
</comment>
<dbReference type="GO" id="GO:0016301">
    <property type="term" value="F:kinase activity"/>
    <property type="evidence" value="ECO:0007669"/>
    <property type="project" value="UniProtKB-KW"/>
</dbReference>
<organism evidence="2 3">
    <name type="scientific">Roseateles agri</name>
    <dbReference type="NCBI Taxonomy" id="3098619"/>
    <lineage>
        <taxon>Bacteria</taxon>
        <taxon>Pseudomonadati</taxon>
        <taxon>Pseudomonadota</taxon>
        <taxon>Betaproteobacteria</taxon>
        <taxon>Burkholderiales</taxon>
        <taxon>Sphaerotilaceae</taxon>
        <taxon>Roseateles</taxon>
    </lineage>
</organism>
<evidence type="ECO:0000313" key="2">
    <source>
        <dbReference type="EMBL" id="MDY0743128.1"/>
    </source>
</evidence>
<dbReference type="NCBIfam" id="NF007139">
    <property type="entry name" value="PRK09585.1-3"/>
    <property type="match status" value="1"/>
</dbReference>
<dbReference type="EMBL" id="JAXCLA010000001">
    <property type="protein sequence ID" value="MDY0743128.1"/>
    <property type="molecule type" value="Genomic_DNA"/>
</dbReference>
<dbReference type="SUPFAM" id="SSF53067">
    <property type="entry name" value="Actin-like ATPase domain"/>
    <property type="match status" value="1"/>
</dbReference>
<proteinExistence type="inferred from homology"/>
<dbReference type="PANTHER" id="PTHR30605">
    <property type="entry name" value="ANHYDRO-N-ACETYLMURAMIC ACID KINASE"/>
    <property type="match status" value="1"/>
</dbReference>
<evidence type="ECO:0000256" key="1">
    <source>
        <dbReference type="HAMAP-Rule" id="MF_01270"/>
    </source>
</evidence>
<dbReference type="PANTHER" id="PTHR30605:SF0">
    <property type="entry name" value="ANHYDRO-N-ACETYLMURAMIC ACID KINASE"/>
    <property type="match status" value="1"/>
</dbReference>
<keyword evidence="3" id="KW-1185">Reference proteome</keyword>
<comment type="pathway">
    <text evidence="1">Cell wall biogenesis; peptidoglycan recycling.</text>
</comment>
<evidence type="ECO:0000313" key="3">
    <source>
        <dbReference type="Proteomes" id="UP001285263"/>
    </source>
</evidence>
<comment type="function">
    <text evidence="1">Catalyzes the specific phosphorylation of 1,6-anhydro-N-acetylmuramic acid (anhMurNAc) with the simultaneous cleavage of the 1,6-anhydro ring, generating MurNAc-6-P. Is required for the utilization of anhMurNAc either imported from the medium or derived from its own cell wall murein, and thus plays a role in cell wall recycling.</text>
</comment>
<sequence length="372" mass="38776">MSRNAQADLFIGLMSGTSLDGVDAVLARFPADGEPMEVLTHRHAPFAPALRDELLALTAPNGNDELHRAALAANAVSRSYADLVAQVLETAARSPKEVAALGAHGQTVRHRPGEFDGTGYTTQLLNGALLAEQTGIATVCDLRSRDIAAGGQGAPLVPAFHRAQFGQAGRDIAVLNIGGISNVSLLAADGSTLGFDCGPGNCLMDLWVHEHQGARYDADGAWAATGTVLPALLADMLAEPYFAMPPPRSTGRDLFNKPWLSRYLPAGAQPQDVQATLLELTARSIFDSLPTGTIELLVCGGGALNGALMRRLQALLPGAAVTSTTQRGLPVDQVEAAAFAWLAMRFMRGLAGNLAAVTGAAGPRMLGALYPV</sequence>
<feature type="binding site" evidence="1">
    <location>
        <begin position="16"/>
        <end position="23"/>
    </location>
    <ligand>
        <name>ATP</name>
        <dbReference type="ChEBI" id="CHEBI:30616"/>
    </ligand>
</feature>
<keyword evidence="1" id="KW-0547">Nucleotide-binding</keyword>
<keyword evidence="1" id="KW-0067">ATP-binding</keyword>
<keyword evidence="1 2" id="KW-0418">Kinase</keyword>
<comment type="similarity">
    <text evidence="1">Belongs to the anhydro-N-acetylmuramic acid kinase family.</text>
</comment>
<accession>A0ABU5DA68</accession>
<keyword evidence="1" id="KW-0119">Carbohydrate metabolism</keyword>
<dbReference type="InterPro" id="IPR005338">
    <property type="entry name" value="Anhydro_N_Ac-Mur_kinase"/>
</dbReference>
<comment type="pathway">
    <text evidence="1">Amino-sugar metabolism; 1,6-anhydro-N-acetylmuramate degradation.</text>
</comment>
<dbReference type="Gene3D" id="3.30.420.40">
    <property type="match status" value="2"/>
</dbReference>
<dbReference type="CDD" id="cd24050">
    <property type="entry name" value="ASKHA_NBD_ANMK"/>
    <property type="match status" value="1"/>
</dbReference>
<comment type="caution">
    <text evidence="2">The sequence shown here is derived from an EMBL/GenBank/DDBJ whole genome shotgun (WGS) entry which is preliminary data.</text>
</comment>
<dbReference type="Proteomes" id="UP001285263">
    <property type="component" value="Unassembled WGS sequence"/>
</dbReference>